<dbReference type="Proteomes" id="UP000472240">
    <property type="component" value="Chromosome 12"/>
</dbReference>
<gene>
    <name evidence="8" type="primary">LOC117032092</name>
</gene>
<protein>
    <submittedName>
        <fullName evidence="8">Uncharacterized protein</fullName>
    </submittedName>
</protein>
<dbReference type="PANTHER" id="PTHR11691:SF61">
    <property type="entry name" value="INTERFERON-DELTA-4"/>
    <property type="match status" value="1"/>
</dbReference>
<sequence length="172" mass="19933">MARICWWLVAGVMLGSIPACSLGGDLPWIHSLVKREIFSLMGQLKSIPPHLCLNDRTDFRFPWESGNITRMQKTQRTYLCLLMLQQIFNLFSTDNSPAAWDHTLLDKLLSGLHHSVEELGQTKEETLLCPDYLGILVRRYFLGILKYLKKKKYSSCAWEVVRSEIQVRLFLM</sequence>
<dbReference type="Pfam" id="PF00143">
    <property type="entry name" value="Interferon"/>
    <property type="match status" value="1"/>
</dbReference>
<reference evidence="8 9" key="2">
    <citation type="journal article" date="2018" name="Annu Rev Anim Biosci">
        <title>Bat Biology, Genomes, and the Bat1K Project: To Generate Chromosome-Level Genomes for All Living Bat Species.</title>
        <authorList>
            <person name="Teeling E.C."/>
            <person name="Vernes S.C."/>
            <person name="Davalos L.M."/>
            <person name="Ray D.A."/>
            <person name="Gilbert M.T.P."/>
            <person name="Myers E."/>
        </authorList>
    </citation>
    <scope>NUCLEOTIDE SEQUENCE</scope>
</reference>
<dbReference type="Ensembl" id="ENSRFET00010012288.1">
    <property type="protein sequence ID" value="ENSRFEP00010011223.1"/>
    <property type="gene ID" value="ENSRFEG00010007618.1"/>
</dbReference>
<comment type="subcellular location">
    <subcellularLocation>
        <location evidence="1">Secreted</location>
    </subcellularLocation>
</comment>
<name>A0A671EHN5_RHIFE</name>
<dbReference type="GO" id="GO:0005615">
    <property type="term" value="C:extracellular space"/>
    <property type="evidence" value="ECO:0007669"/>
    <property type="project" value="UniProtKB-KW"/>
</dbReference>
<evidence type="ECO:0000256" key="5">
    <source>
        <dbReference type="ARBA" id="ARBA00023157"/>
    </source>
</evidence>
<evidence type="ECO:0000256" key="4">
    <source>
        <dbReference type="ARBA" id="ARBA00023118"/>
    </source>
</evidence>
<keyword evidence="2 6" id="KW-0202">Cytokine</keyword>
<evidence type="ECO:0000256" key="7">
    <source>
        <dbReference type="SAM" id="SignalP"/>
    </source>
</evidence>
<dbReference type="GO" id="GO:0005126">
    <property type="term" value="F:cytokine receptor binding"/>
    <property type="evidence" value="ECO:0007669"/>
    <property type="project" value="InterPro"/>
</dbReference>
<dbReference type="AlphaFoldDB" id="A0A671EHN5"/>
<dbReference type="OrthoDB" id="9794640at2759"/>
<dbReference type="RefSeq" id="XP_032979157.1">
    <property type="nucleotide sequence ID" value="XM_033123266.1"/>
</dbReference>
<reference evidence="8 9" key="1">
    <citation type="journal article" date="2015" name="Annu Rev Anim Biosci">
        <title>The Genome 10K Project: a way forward.</title>
        <authorList>
            <person name="Koepfli K.P."/>
            <person name="Paten B."/>
            <person name="O'Brien S.J."/>
            <person name="Koepfli K.P."/>
            <person name="Paten B."/>
            <person name="Antunes A."/>
            <person name="Belov K."/>
            <person name="Bustamante C."/>
            <person name="Castoe T.A."/>
            <person name="Clawson H."/>
            <person name="Crawford A.J."/>
            <person name="Diekhans M."/>
            <person name="Distel D."/>
            <person name="Durbin R."/>
            <person name="Earl D."/>
            <person name="Fujita M.K."/>
            <person name="Gamble T."/>
            <person name="Georges A."/>
            <person name="Gemmell N."/>
            <person name="Gilbert M.T."/>
            <person name="Graves J.M."/>
            <person name="Green R.E."/>
            <person name="Hickey G."/>
            <person name="Jarvis E.D."/>
            <person name="Johnson W."/>
            <person name="Komissarov A."/>
            <person name="Korf I."/>
            <person name="Kuhn R."/>
            <person name="Larkin D.M."/>
            <person name="Lewin H."/>
            <person name="Lopez J.V."/>
            <person name="Ma J."/>
            <person name="Marques-Bonet T."/>
            <person name="Miller W."/>
            <person name="Murphy R."/>
            <person name="Pevzner P."/>
            <person name="Shapiro B."/>
            <person name="Steiner C."/>
            <person name="Tamazian G."/>
            <person name="Venkatesh B."/>
            <person name="Wang J."/>
            <person name="Wayne R."/>
            <person name="Wiley E."/>
            <person name="Yang H."/>
            <person name="Zhang G."/>
            <person name="Haussler D."/>
            <person name="Ryder O."/>
            <person name="O'Brien S.J."/>
        </authorList>
    </citation>
    <scope>NUCLEOTIDE SEQUENCE</scope>
</reference>
<dbReference type="InParanoid" id="A0A671EHN5"/>
<keyword evidence="3" id="KW-0964">Secreted</keyword>
<dbReference type="Gene3D" id="1.20.1250.10">
    <property type="match status" value="1"/>
</dbReference>
<keyword evidence="5" id="KW-1015">Disulfide bond</keyword>
<keyword evidence="4 6" id="KW-0051">Antiviral defense</keyword>
<evidence type="ECO:0000313" key="9">
    <source>
        <dbReference type="Proteomes" id="UP000472240"/>
    </source>
</evidence>
<dbReference type="KEGG" id="rfq:117032092"/>
<dbReference type="SMR" id="A0A671EHN5"/>
<keyword evidence="7" id="KW-0732">Signal</keyword>
<accession>A0A671EHN5</accession>
<dbReference type="GeneID" id="117032092"/>
<proteinExistence type="inferred from homology"/>
<dbReference type="InterPro" id="IPR009079">
    <property type="entry name" value="4_helix_cytokine-like_core"/>
</dbReference>
<reference evidence="8" key="4">
    <citation type="submission" date="2025-08" db="UniProtKB">
        <authorList>
            <consortium name="Ensembl"/>
        </authorList>
    </citation>
    <scope>IDENTIFICATION</scope>
</reference>
<dbReference type="GO" id="GO:0051607">
    <property type="term" value="P:defense response to virus"/>
    <property type="evidence" value="ECO:0007669"/>
    <property type="project" value="UniProtKB-KW"/>
</dbReference>
<dbReference type="SMART" id="SM00076">
    <property type="entry name" value="IFabd"/>
    <property type="match status" value="1"/>
</dbReference>
<dbReference type="PROSITE" id="PS00252">
    <property type="entry name" value="INTERFERON_A_B_D"/>
    <property type="match status" value="1"/>
</dbReference>
<feature type="signal peptide" evidence="7">
    <location>
        <begin position="1"/>
        <end position="23"/>
    </location>
</feature>
<dbReference type="InterPro" id="IPR000471">
    <property type="entry name" value="Interferon_alpha/beta/delta"/>
</dbReference>
<dbReference type="FunFam" id="1.20.1250.10:FF:000001">
    <property type="entry name" value="Interferon alpha"/>
    <property type="match status" value="1"/>
</dbReference>
<organism evidence="8 9">
    <name type="scientific">Rhinolophus ferrumequinum</name>
    <name type="common">Greater horseshoe bat</name>
    <dbReference type="NCBI Taxonomy" id="59479"/>
    <lineage>
        <taxon>Eukaryota</taxon>
        <taxon>Metazoa</taxon>
        <taxon>Chordata</taxon>
        <taxon>Craniata</taxon>
        <taxon>Vertebrata</taxon>
        <taxon>Euteleostomi</taxon>
        <taxon>Mammalia</taxon>
        <taxon>Eutheria</taxon>
        <taxon>Laurasiatheria</taxon>
        <taxon>Chiroptera</taxon>
        <taxon>Yinpterochiroptera</taxon>
        <taxon>Rhinolophoidea</taxon>
        <taxon>Rhinolophidae</taxon>
        <taxon>Rhinolophinae</taxon>
        <taxon>Rhinolophus</taxon>
    </lineage>
</organism>
<evidence type="ECO:0000256" key="6">
    <source>
        <dbReference type="RuleBase" id="RU000436"/>
    </source>
</evidence>
<comment type="similarity">
    <text evidence="6">Belongs to the alpha/beta interferon family.</text>
</comment>
<evidence type="ECO:0000256" key="1">
    <source>
        <dbReference type="ARBA" id="ARBA00004613"/>
    </source>
</evidence>
<dbReference type="GO" id="GO:0005125">
    <property type="term" value="F:cytokine activity"/>
    <property type="evidence" value="ECO:0007669"/>
    <property type="project" value="UniProtKB-KW"/>
</dbReference>
<dbReference type="PRINTS" id="PR00266">
    <property type="entry name" value="INTERFERONAB"/>
</dbReference>
<keyword evidence="9" id="KW-1185">Reference proteome</keyword>
<feature type="chain" id="PRO_5025461742" evidence="7">
    <location>
        <begin position="24"/>
        <end position="172"/>
    </location>
</feature>
<dbReference type="PANTHER" id="PTHR11691">
    <property type="entry name" value="TYPE I INTERFERON"/>
    <property type="match status" value="1"/>
</dbReference>
<evidence type="ECO:0000256" key="3">
    <source>
        <dbReference type="ARBA" id="ARBA00022525"/>
    </source>
</evidence>
<reference evidence="8" key="5">
    <citation type="submission" date="2025-09" db="UniProtKB">
        <authorList>
            <consortium name="Ensembl"/>
        </authorList>
    </citation>
    <scope>IDENTIFICATION</scope>
</reference>
<reference evidence="9" key="3">
    <citation type="submission" date="2018-12" db="EMBL/GenBank/DDBJ databases">
        <title>G10K-VGP greater horseshoe bat female genome, primary haplotype.</title>
        <authorList>
            <person name="Teeling E."/>
            <person name="Myers G."/>
            <person name="Vernes S."/>
            <person name="Pippel M."/>
            <person name="Winkler S."/>
            <person name="Fedrigo O."/>
            <person name="Rhie A."/>
            <person name="Koren S."/>
            <person name="Phillippy A."/>
            <person name="Lewin H."/>
            <person name="Damas J."/>
            <person name="Howe K."/>
            <person name="Mountcastle J."/>
            <person name="Jarvis E.D."/>
        </authorList>
    </citation>
    <scope>NUCLEOTIDE SEQUENCE [LARGE SCALE GENOMIC DNA]</scope>
</reference>
<evidence type="ECO:0000313" key="8">
    <source>
        <dbReference type="Ensembl" id="ENSRFEP00010011223.1"/>
    </source>
</evidence>
<dbReference type="SUPFAM" id="SSF47266">
    <property type="entry name" value="4-helical cytokines"/>
    <property type="match status" value="1"/>
</dbReference>
<dbReference type="OMA" id="EMCLTIL"/>
<evidence type="ECO:0000256" key="2">
    <source>
        <dbReference type="ARBA" id="ARBA00022514"/>
    </source>
</evidence>
<dbReference type="GeneTree" id="ENSGT01000000214430"/>